<dbReference type="InterPro" id="IPR000998">
    <property type="entry name" value="MAM_dom"/>
</dbReference>
<evidence type="ECO:0000259" key="3">
    <source>
        <dbReference type="PROSITE" id="PS50060"/>
    </source>
</evidence>
<dbReference type="Pfam" id="PF00629">
    <property type="entry name" value="MAM"/>
    <property type="match status" value="3"/>
</dbReference>
<feature type="region of interest" description="Disordered" evidence="1">
    <location>
        <begin position="578"/>
        <end position="601"/>
    </location>
</feature>
<dbReference type="GO" id="GO:0016020">
    <property type="term" value="C:membrane"/>
    <property type="evidence" value="ECO:0007669"/>
    <property type="project" value="InterPro"/>
</dbReference>
<dbReference type="PANTHER" id="PTHR23282">
    <property type="entry name" value="APICAL ENDOSOMAL GLYCOPROTEIN PRECURSOR"/>
    <property type="match status" value="1"/>
</dbReference>
<dbReference type="SMART" id="SM00137">
    <property type="entry name" value="MAM"/>
    <property type="match status" value="2"/>
</dbReference>
<feature type="compositionally biased region" description="Polar residues" evidence="1">
    <location>
        <begin position="507"/>
        <end position="528"/>
    </location>
</feature>
<keyword evidence="4" id="KW-1185">Reference proteome</keyword>
<reference evidence="5" key="1">
    <citation type="submission" date="2025-08" db="UniProtKB">
        <authorList>
            <consortium name="RefSeq"/>
        </authorList>
    </citation>
    <scope>IDENTIFICATION</scope>
    <source>
        <tissue evidence="5">Whole sample</tissue>
    </source>
</reference>
<dbReference type="PROSITE" id="PS50060">
    <property type="entry name" value="MAM_2"/>
    <property type="match status" value="3"/>
</dbReference>
<gene>
    <name evidence="5" type="primary">LOC111131446</name>
</gene>
<dbReference type="InterPro" id="IPR051560">
    <property type="entry name" value="MAM_domain-containing"/>
</dbReference>
<feature type="region of interest" description="Disordered" evidence="1">
    <location>
        <begin position="735"/>
        <end position="759"/>
    </location>
</feature>
<dbReference type="InterPro" id="IPR013320">
    <property type="entry name" value="ConA-like_dom_sf"/>
</dbReference>
<dbReference type="Gene3D" id="2.60.120.200">
    <property type="match status" value="3"/>
</dbReference>
<evidence type="ECO:0000313" key="5">
    <source>
        <dbReference type="RefSeq" id="XP_022334691.1"/>
    </source>
</evidence>
<keyword evidence="2" id="KW-0812">Transmembrane</keyword>
<feature type="domain" description="MAM" evidence="3">
    <location>
        <begin position="306"/>
        <end position="473"/>
    </location>
</feature>
<feature type="compositionally biased region" description="Low complexity" evidence="1">
    <location>
        <begin position="676"/>
        <end position="695"/>
    </location>
</feature>
<accession>A0A8B8E5P6</accession>
<evidence type="ECO:0000256" key="1">
    <source>
        <dbReference type="SAM" id="MobiDB-lite"/>
    </source>
</evidence>
<dbReference type="CDD" id="cd06263">
    <property type="entry name" value="MAM"/>
    <property type="match status" value="2"/>
</dbReference>
<sequence length="759" mass="81502">MGRGPTVDRLSGPDGDHTTTHGQYIFIKGRDAQGNSSNACAVVKSHVDVTSDMQISFWYHMNGIGIGSLTLAMSEGNGSETKLWEKEGRQGPSWMQATVDLPTGTYVISFKATVRLFYGSDLAIDDVEMVFQPSCTFDNGWCQWRPLNNSLGFTWHMGRGPTVDRLSGPDGDHTTSHGQYVFIKGRDARGNRNACAVVKSHVDVTSDMQISFWYHMNGIGIGSLTLTMSEGNGSETKLWEKEGRQGPSWMQATVDLPTGTYVISFKATVRLLYSSDLAIDDVEMAPVITTTNPPPTTLPPSSELPFYCDFDSSAGLCGLKLMPSLNNTVGWNMTSKNFIHHGWTYIQGDASSGKGKYLLLSNWNHGENGDAAQIVSPFFRNDGAACLSLKLYLARNSSGTLSVYQKLLPTMELELLHEEVYKDDVISGHWSSLLVTLKDSTFLQVILEGSYTGYLGSVIGVDDMKIEHGPCVARPTTIVTSPALASVSSTVSSTTLPTLFSTSVSSKASTPRTMTSKQTPSMPPTNGASGSTSRQSSMSSHSSSLLSSTPAPPTRHPSPSTSISTILSTSISSLSTLSLTQSPNSSSSKITSSTSSNSSFLTHVPSVPSLSLAIKHTPTKIATEAGIQTTTLNSEFTSLLNASNSSELSLSSTSYSENILLSTIIAVLQSTSSYKPMMKSSTSTSPTPEVTSSTKASNSSGRETRAIVLGVCLPITALVIISVIVLICKKNNKISMQSQKKTRPKEEKHQNMTTEMSAK</sequence>
<keyword evidence="2" id="KW-0472">Membrane</keyword>
<dbReference type="SUPFAM" id="SSF49899">
    <property type="entry name" value="Concanavalin A-like lectins/glucanases"/>
    <property type="match status" value="3"/>
</dbReference>
<dbReference type="OrthoDB" id="6102619at2759"/>
<organism evidence="4 5">
    <name type="scientific">Crassostrea virginica</name>
    <name type="common">Eastern oyster</name>
    <dbReference type="NCBI Taxonomy" id="6565"/>
    <lineage>
        <taxon>Eukaryota</taxon>
        <taxon>Metazoa</taxon>
        <taxon>Spiralia</taxon>
        <taxon>Lophotrochozoa</taxon>
        <taxon>Mollusca</taxon>
        <taxon>Bivalvia</taxon>
        <taxon>Autobranchia</taxon>
        <taxon>Pteriomorphia</taxon>
        <taxon>Ostreida</taxon>
        <taxon>Ostreoidea</taxon>
        <taxon>Ostreidae</taxon>
        <taxon>Crassostrea</taxon>
    </lineage>
</organism>
<name>A0A8B8E5P6_CRAVI</name>
<dbReference type="RefSeq" id="XP_022334691.1">
    <property type="nucleotide sequence ID" value="XM_022478983.1"/>
</dbReference>
<protein>
    <submittedName>
        <fullName evidence="5">MAM and LDL-receptor class A domain-containing protein 1-like</fullName>
    </submittedName>
</protein>
<dbReference type="GeneID" id="111131446"/>
<feature type="compositionally biased region" description="Low complexity" evidence="1">
    <location>
        <begin position="578"/>
        <end position="599"/>
    </location>
</feature>
<dbReference type="AlphaFoldDB" id="A0A8B8E5P6"/>
<feature type="domain" description="MAM" evidence="3">
    <location>
        <begin position="133"/>
        <end position="291"/>
    </location>
</feature>
<evidence type="ECO:0000313" key="4">
    <source>
        <dbReference type="Proteomes" id="UP000694844"/>
    </source>
</evidence>
<feature type="region of interest" description="Disordered" evidence="1">
    <location>
        <begin position="676"/>
        <end position="699"/>
    </location>
</feature>
<keyword evidence="2" id="KW-1133">Transmembrane helix</keyword>
<feature type="transmembrane region" description="Helical" evidence="2">
    <location>
        <begin position="706"/>
        <end position="728"/>
    </location>
</feature>
<feature type="compositionally biased region" description="Low complexity" evidence="1">
    <location>
        <begin position="529"/>
        <end position="549"/>
    </location>
</feature>
<dbReference type="Proteomes" id="UP000694844">
    <property type="component" value="Chromosome 4"/>
</dbReference>
<proteinExistence type="predicted"/>
<evidence type="ECO:0000256" key="2">
    <source>
        <dbReference type="SAM" id="Phobius"/>
    </source>
</evidence>
<feature type="domain" description="MAM" evidence="3">
    <location>
        <begin position="1"/>
        <end position="137"/>
    </location>
</feature>
<dbReference type="PANTHER" id="PTHR23282:SF142">
    <property type="entry name" value="MAM DOMAIN-CONTAINING PROTEIN"/>
    <property type="match status" value="1"/>
</dbReference>
<dbReference type="KEGG" id="cvn:111131446"/>
<feature type="region of interest" description="Disordered" evidence="1">
    <location>
        <begin position="502"/>
        <end position="564"/>
    </location>
</feature>